<gene>
    <name evidence="2" type="ORF">RUM43_009994</name>
</gene>
<dbReference type="AlphaFoldDB" id="A0AAN8P3F0"/>
<name>A0AAN8P3F0_POLSC</name>
<evidence type="ECO:0000256" key="1">
    <source>
        <dbReference type="SAM" id="SignalP"/>
    </source>
</evidence>
<proteinExistence type="predicted"/>
<protein>
    <submittedName>
        <fullName evidence="2">Uncharacterized protein</fullName>
    </submittedName>
</protein>
<reference evidence="2 3" key="1">
    <citation type="submission" date="2023-10" db="EMBL/GenBank/DDBJ databases">
        <title>Genomes of two closely related lineages of the louse Polyplax serrata with different host specificities.</title>
        <authorList>
            <person name="Martinu J."/>
            <person name="Tarabai H."/>
            <person name="Stefka J."/>
            <person name="Hypsa V."/>
        </authorList>
    </citation>
    <scope>NUCLEOTIDE SEQUENCE [LARGE SCALE GENOMIC DNA]</scope>
    <source>
        <strain evidence="2">HR10_N</strain>
    </source>
</reference>
<evidence type="ECO:0000313" key="2">
    <source>
        <dbReference type="EMBL" id="KAK6636334.1"/>
    </source>
</evidence>
<keyword evidence="1" id="KW-0732">Signal</keyword>
<dbReference type="Proteomes" id="UP001372834">
    <property type="component" value="Unassembled WGS sequence"/>
</dbReference>
<organism evidence="2 3">
    <name type="scientific">Polyplax serrata</name>
    <name type="common">Common mouse louse</name>
    <dbReference type="NCBI Taxonomy" id="468196"/>
    <lineage>
        <taxon>Eukaryota</taxon>
        <taxon>Metazoa</taxon>
        <taxon>Ecdysozoa</taxon>
        <taxon>Arthropoda</taxon>
        <taxon>Hexapoda</taxon>
        <taxon>Insecta</taxon>
        <taxon>Pterygota</taxon>
        <taxon>Neoptera</taxon>
        <taxon>Paraneoptera</taxon>
        <taxon>Psocodea</taxon>
        <taxon>Troctomorpha</taxon>
        <taxon>Phthiraptera</taxon>
        <taxon>Anoplura</taxon>
        <taxon>Polyplacidae</taxon>
        <taxon>Polyplax</taxon>
    </lineage>
</organism>
<feature type="chain" id="PRO_5042911290" evidence="1">
    <location>
        <begin position="25"/>
        <end position="113"/>
    </location>
</feature>
<comment type="caution">
    <text evidence="2">The sequence shown here is derived from an EMBL/GenBank/DDBJ whole genome shotgun (WGS) entry which is preliminary data.</text>
</comment>
<feature type="signal peptide" evidence="1">
    <location>
        <begin position="1"/>
        <end position="24"/>
    </location>
</feature>
<dbReference type="EMBL" id="JAWJWE010000004">
    <property type="protein sequence ID" value="KAK6636334.1"/>
    <property type="molecule type" value="Genomic_DNA"/>
</dbReference>
<sequence>MKLIGLNCVVCLLLCFAVARTVSASDVEDGLTEADEHPVLLEIIKFLVNYFTSRDTVVVPEGIERVAKTIFGNETWAIDVGFRYKISGTNCMCAVTINEDSVHLNALRCDPDV</sequence>
<evidence type="ECO:0000313" key="3">
    <source>
        <dbReference type="Proteomes" id="UP001372834"/>
    </source>
</evidence>
<accession>A0AAN8P3F0</accession>